<keyword evidence="2" id="KW-1185">Reference proteome</keyword>
<protein>
    <submittedName>
        <fullName evidence="1">Uncharacterized protein</fullName>
    </submittedName>
</protein>
<reference evidence="1" key="1">
    <citation type="submission" date="2023-04" db="EMBL/GenBank/DDBJ databases">
        <title>Draft Genome sequencing of Naganishia species isolated from polar environments using Oxford Nanopore Technology.</title>
        <authorList>
            <person name="Leo P."/>
            <person name="Venkateswaran K."/>
        </authorList>
    </citation>
    <scope>NUCLEOTIDE SEQUENCE</scope>
    <source>
        <strain evidence="1">MNA-CCFEE 5423</strain>
    </source>
</reference>
<name>A0ACC2VK07_9TREE</name>
<proteinExistence type="predicted"/>
<dbReference type="Proteomes" id="UP001227268">
    <property type="component" value="Unassembled WGS sequence"/>
</dbReference>
<evidence type="ECO:0000313" key="2">
    <source>
        <dbReference type="Proteomes" id="UP001227268"/>
    </source>
</evidence>
<accession>A0ACC2VK07</accession>
<dbReference type="EMBL" id="JASBWT010000013">
    <property type="protein sequence ID" value="KAJ9099225.1"/>
    <property type="molecule type" value="Genomic_DNA"/>
</dbReference>
<organism evidence="1 2">
    <name type="scientific">Naganishia friedmannii</name>
    <dbReference type="NCBI Taxonomy" id="89922"/>
    <lineage>
        <taxon>Eukaryota</taxon>
        <taxon>Fungi</taxon>
        <taxon>Dikarya</taxon>
        <taxon>Basidiomycota</taxon>
        <taxon>Agaricomycotina</taxon>
        <taxon>Tremellomycetes</taxon>
        <taxon>Filobasidiales</taxon>
        <taxon>Filobasidiaceae</taxon>
        <taxon>Naganishia</taxon>
    </lineage>
</organism>
<sequence length="186" mass="21629">MRPSAPVESLMPTVLYRDPRRRRQRQRRAKTSVNRRRGWQKIEAWKRKNLLLEDGLWERRGICWREVEQGERLREGMAGRWTTKEGFLARKDSESANDTSKAYIGWWGNMGGPKQKGVVTYSVSPFRQRALKGTLHGYIFNGYSRAMRQAPYMLIPFGIGYSVYAWAKGKSAYYNSKEGHHAMAGH</sequence>
<comment type="caution">
    <text evidence="1">The sequence shown here is derived from an EMBL/GenBank/DDBJ whole genome shotgun (WGS) entry which is preliminary data.</text>
</comment>
<evidence type="ECO:0000313" key="1">
    <source>
        <dbReference type="EMBL" id="KAJ9099225.1"/>
    </source>
</evidence>
<gene>
    <name evidence="1" type="ORF">QFC21_004105</name>
</gene>